<dbReference type="OrthoDB" id="9789113at2"/>
<gene>
    <name evidence="1" type="ORF">NCTC12020_02062</name>
</gene>
<protein>
    <submittedName>
        <fullName evidence="1">Uncharacterized protein</fullName>
    </submittedName>
</protein>
<dbReference type="EMBL" id="UHIO01000005">
    <property type="protein sequence ID" value="SUP79527.1"/>
    <property type="molecule type" value="Genomic_DNA"/>
</dbReference>
<proteinExistence type="predicted"/>
<dbReference type="RefSeq" id="WP_115311160.1">
    <property type="nucleotide sequence ID" value="NZ_UHIO01000005.1"/>
</dbReference>
<organism evidence="1 2">
    <name type="scientific">Veillonella criceti</name>
    <dbReference type="NCBI Taxonomy" id="103891"/>
    <lineage>
        <taxon>Bacteria</taxon>
        <taxon>Bacillati</taxon>
        <taxon>Bacillota</taxon>
        <taxon>Negativicutes</taxon>
        <taxon>Veillonellales</taxon>
        <taxon>Veillonellaceae</taxon>
        <taxon>Veillonella</taxon>
    </lineage>
</organism>
<accession>A0A380Q2N9</accession>
<reference evidence="1 2" key="1">
    <citation type="submission" date="2018-06" db="EMBL/GenBank/DDBJ databases">
        <authorList>
            <consortium name="Pathogen Informatics"/>
            <person name="Doyle S."/>
        </authorList>
    </citation>
    <scope>NUCLEOTIDE SEQUENCE [LARGE SCALE GENOMIC DNA]</scope>
    <source>
        <strain evidence="1 2">NCTC12020</strain>
    </source>
</reference>
<sequence>MESVLNYIQQVDFAILNYIWLHGHTNWLDSFMITITTLGDSGVIGCRRIYLLGDQSIARLVSLL</sequence>
<dbReference type="Proteomes" id="UP000255367">
    <property type="component" value="Unassembled WGS sequence"/>
</dbReference>
<dbReference type="AlphaFoldDB" id="A0A380Q2N9"/>
<keyword evidence="2" id="KW-1185">Reference proteome</keyword>
<evidence type="ECO:0000313" key="1">
    <source>
        <dbReference type="EMBL" id="SUP79527.1"/>
    </source>
</evidence>
<evidence type="ECO:0000313" key="2">
    <source>
        <dbReference type="Proteomes" id="UP000255367"/>
    </source>
</evidence>
<name>A0A380Q2N9_9FIRM</name>